<keyword evidence="3" id="KW-1185">Reference proteome</keyword>
<dbReference type="Proteomes" id="UP001516023">
    <property type="component" value="Unassembled WGS sequence"/>
</dbReference>
<feature type="region of interest" description="Disordered" evidence="1">
    <location>
        <begin position="1"/>
        <end position="28"/>
    </location>
</feature>
<protein>
    <submittedName>
        <fullName evidence="2">Uncharacterized protein</fullName>
    </submittedName>
</protein>
<evidence type="ECO:0000313" key="3">
    <source>
        <dbReference type="Proteomes" id="UP001516023"/>
    </source>
</evidence>
<evidence type="ECO:0000313" key="2">
    <source>
        <dbReference type="EMBL" id="KAL3785320.1"/>
    </source>
</evidence>
<gene>
    <name evidence="2" type="ORF">HJC23_008884</name>
</gene>
<reference evidence="2 3" key="1">
    <citation type="journal article" date="2020" name="G3 (Bethesda)">
        <title>Improved Reference Genome for Cyclotella cryptica CCMP332, a Model for Cell Wall Morphogenesis, Salinity Adaptation, and Lipid Production in Diatoms (Bacillariophyta).</title>
        <authorList>
            <person name="Roberts W.R."/>
            <person name="Downey K.M."/>
            <person name="Ruck E.C."/>
            <person name="Traller J.C."/>
            <person name="Alverson A.J."/>
        </authorList>
    </citation>
    <scope>NUCLEOTIDE SEQUENCE [LARGE SCALE GENOMIC DNA]</scope>
    <source>
        <strain evidence="2 3">CCMP332</strain>
    </source>
</reference>
<accession>A0ABD3PAV6</accession>
<organism evidence="2 3">
    <name type="scientific">Cyclotella cryptica</name>
    <dbReference type="NCBI Taxonomy" id="29204"/>
    <lineage>
        <taxon>Eukaryota</taxon>
        <taxon>Sar</taxon>
        <taxon>Stramenopiles</taxon>
        <taxon>Ochrophyta</taxon>
        <taxon>Bacillariophyta</taxon>
        <taxon>Coscinodiscophyceae</taxon>
        <taxon>Thalassiosirophycidae</taxon>
        <taxon>Stephanodiscales</taxon>
        <taxon>Stephanodiscaceae</taxon>
        <taxon>Cyclotella</taxon>
    </lineage>
</organism>
<dbReference type="AlphaFoldDB" id="A0ABD3PAV6"/>
<evidence type="ECO:0000256" key="1">
    <source>
        <dbReference type="SAM" id="MobiDB-lite"/>
    </source>
</evidence>
<proteinExistence type="predicted"/>
<sequence length="97" mass="11057">MRPELTEMNFTNKHSTGNGIEIENQNDSNLDDELYVFRDDDDDDDCNNVKGGTLNQQDLLHGYVPDNGYNPSGLEEEGVYPETLTWTYGEVPENRIN</sequence>
<name>A0ABD3PAV6_9STRA</name>
<dbReference type="EMBL" id="JABMIG020000217">
    <property type="protein sequence ID" value="KAL3785320.1"/>
    <property type="molecule type" value="Genomic_DNA"/>
</dbReference>
<comment type="caution">
    <text evidence="2">The sequence shown here is derived from an EMBL/GenBank/DDBJ whole genome shotgun (WGS) entry which is preliminary data.</text>
</comment>
<feature type="compositionally biased region" description="Polar residues" evidence="1">
    <location>
        <begin position="8"/>
        <end position="28"/>
    </location>
</feature>